<keyword evidence="3" id="KW-1185">Reference proteome</keyword>
<name>A0A2H9U4M2_9GAMM</name>
<dbReference type="PROSITE" id="PS51257">
    <property type="entry name" value="PROKAR_LIPOPROTEIN"/>
    <property type="match status" value="1"/>
</dbReference>
<dbReference type="OrthoDB" id="6400311at2"/>
<accession>A0A2H9U4M2</accession>
<evidence type="ECO:0000256" key="1">
    <source>
        <dbReference type="SAM" id="SignalP"/>
    </source>
</evidence>
<evidence type="ECO:0000313" key="2">
    <source>
        <dbReference type="EMBL" id="PJG58954.1"/>
    </source>
</evidence>
<organism evidence="2 3">
    <name type="scientific">Aeromonas cavernicola</name>
    <dbReference type="NCBI Taxonomy" id="1006623"/>
    <lineage>
        <taxon>Bacteria</taxon>
        <taxon>Pseudomonadati</taxon>
        <taxon>Pseudomonadota</taxon>
        <taxon>Gammaproteobacteria</taxon>
        <taxon>Aeromonadales</taxon>
        <taxon>Aeromonadaceae</taxon>
        <taxon>Aeromonas</taxon>
    </lineage>
</organism>
<keyword evidence="1" id="KW-0732">Signal</keyword>
<feature type="signal peptide" evidence="1">
    <location>
        <begin position="1"/>
        <end position="20"/>
    </location>
</feature>
<feature type="chain" id="PRO_5014112249" evidence="1">
    <location>
        <begin position="21"/>
        <end position="137"/>
    </location>
</feature>
<comment type="caution">
    <text evidence="2">The sequence shown here is derived from an EMBL/GenBank/DDBJ whole genome shotgun (WGS) entry which is preliminary data.</text>
</comment>
<gene>
    <name evidence="2" type="ORF">CUC53_09885</name>
</gene>
<evidence type="ECO:0000313" key="3">
    <source>
        <dbReference type="Proteomes" id="UP000235861"/>
    </source>
</evidence>
<protein>
    <submittedName>
        <fullName evidence="2">Uncharacterized protein</fullName>
    </submittedName>
</protein>
<proteinExistence type="predicted"/>
<dbReference type="EMBL" id="PGGC01000083">
    <property type="protein sequence ID" value="PJG58954.1"/>
    <property type="molecule type" value="Genomic_DNA"/>
</dbReference>
<dbReference type="Proteomes" id="UP000235861">
    <property type="component" value="Unassembled WGS sequence"/>
</dbReference>
<sequence>MSKKIGFGLLIMLASPVAWAYGFQACQQETTSVSCSAYLSGVVDTALLLSNQQAKARFGESFAERALSSRAGEMVKRTHSRYCSEQLPSRDSLKTTIYQRFIANEVDSIHDIYDILAAELSCYRSPPSAGTPSDVTS</sequence>
<dbReference type="AlphaFoldDB" id="A0A2H9U4M2"/>
<reference evidence="2 3" key="1">
    <citation type="submission" date="2017-11" db="EMBL/GenBank/DDBJ databases">
        <title>Draft genome sequence of environmental isolate Aeromonas cavernicola sp. nov. MDC 2508.</title>
        <authorList>
            <person name="Colston S.M."/>
            <person name="Navarro A."/>
            <person name="Martinez-Murcia A.J."/>
            <person name="Graf J."/>
        </authorList>
    </citation>
    <scope>NUCLEOTIDE SEQUENCE [LARGE SCALE GENOMIC DNA]</scope>
    <source>
        <strain evidence="2 3">MDC 2508</strain>
    </source>
</reference>